<organism evidence="1 2">
    <name type="scientific">Candidatus Nitrosopumilus sediminis</name>
    <dbReference type="NCBI Taxonomy" id="1229909"/>
    <lineage>
        <taxon>Archaea</taxon>
        <taxon>Nitrososphaerota</taxon>
        <taxon>Nitrososphaeria</taxon>
        <taxon>Nitrosopumilales</taxon>
        <taxon>Nitrosopumilaceae</taxon>
        <taxon>Nitrosopumilus</taxon>
    </lineage>
</organism>
<reference evidence="1 2" key="1">
    <citation type="journal article" date="2012" name="J. Bacteriol.">
        <title>Draft Genome Sequence of an Ammonia-Oxidizing Archaeon, "Candidatus Nitrosopumilus sediminis" AR2, from Svalbard in the Arctic Circle.</title>
        <authorList>
            <person name="Park S.J."/>
            <person name="Kim J.G."/>
            <person name="Jung M.Y."/>
            <person name="Kim S.J."/>
            <person name="Cha I.T."/>
            <person name="Ghai R."/>
            <person name="Martin-Cuadrado A.B."/>
            <person name="Rodriguez-Valera F."/>
            <person name="Rhee S.K."/>
        </authorList>
    </citation>
    <scope>NUCLEOTIDE SEQUENCE [LARGE SCALE GENOMIC DNA]</scope>
    <source>
        <strain evidence="1 2">AR2</strain>
    </source>
</reference>
<accession>K0BDK8</accession>
<gene>
    <name evidence="1" type="ORF">NSED_06710</name>
</gene>
<dbReference type="RefSeq" id="WP_014965510.1">
    <property type="nucleotide sequence ID" value="NC_018656.1"/>
</dbReference>
<evidence type="ECO:0000313" key="2">
    <source>
        <dbReference type="Proteomes" id="UP000006100"/>
    </source>
</evidence>
<dbReference type="STRING" id="1229909.NSED_06710"/>
<keyword evidence="2" id="KW-1185">Reference proteome</keyword>
<dbReference type="HOGENOM" id="CLU_3162918_0_0_2"/>
<protein>
    <submittedName>
        <fullName evidence="1">Uncharacterized protein</fullName>
    </submittedName>
</protein>
<dbReference type="PATRIC" id="fig|1229909.8.peg.1479"/>
<dbReference type="Proteomes" id="UP000006100">
    <property type="component" value="Chromosome"/>
</dbReference>
<proteinExistence type="predicted"/>
<evidence type="ECO:0000313" key="1">
    <source>
        <dbReference type="EMBL" id="AFS83140.1"/>
    </source>
</evidence>
<name>K0BDK8_9ARCH</name>
<sequence length="47" mass="5556">MNCILSDNTVFRIQKITGKPISRGFEKAILEILDDYEKIKNLRRMDE</sequence>
<dbReference type="EMBL" id="CP003843">
    <property type="protein sequence ID" value="AFS83140.1"/>
    <property type="molecule type" value="Genomic_DNA"/>
</dbReference>
<dbReference type="AlphaFoldDB" id="K0BDK8"/>
<dbReference type="GeneID" id="59387725"/>
<dbReference type="KEGG" id="nir:NSED_06710"/>